<dbReference type="InterPro" id="IPR050736">
    <property type="entry name" value="Sensor_HK_Regulatory"/>
</dbReference>
<evidence type="ECO:0000256" key="1">
    <source>
        <dbReference type="ARBA" id="ARBA00000085"/>
    </source>
</evidence>
<evidence type="ECO:0000256" key="6">
    <source>
        <dbReference type="ARBA" id="ARBA00022692"/>
    </source>
</evidence>
<feature type="transmembrane region" description="Helical" evidence="13">
    <location>
        <begin position="374"/>
        <end position="396"/>
    </location>
</feature>
<sequence length="644" mass="73506">MKKQSTKFLFAVLLFTAMLHEIDALAHVKDTLDSKSKHILVVSSYNNGYTWSDEIIDHIGSQLMTAHNHFDVSVEHISSEYNPDFTVWIYRYNIITSAYKNHPPDILVLIGDEAWFSHRYSIKREGFEKTQVIVVAAKNLSFSMEQLSAGDSTEFADLQPTVELFDDLNATGVLRELNIEGLFDVMEDMVKPLKNIYILTDFRIQGYYSKLLAKEILKERGHPNGIFISSNDVNTDSLLHMVPTFRDSSAIFLSSWFTTGFGFKYSVNYIYSQISKSSKLPVFGVVGEAIEDGVFTGGYFMPQNFWGEQAVKLIEQVDKLGSAKHIEPSIYRDSVFHVNWKNASERSIKRSSIPKKSVIYARPLDFLRKFKEEIIIVGSIFIILLIAAILVFRSYLQGRASRIRLMDSEDNLYKALRKSQESDRLKSAFLANMSHEIRTPLNSILGFSELLSETSDEDERRQYIKIISSSSDLLLRLIDDILDLSKIEAGTYEFVFERVDLCDLIEELRQIFHHKEGSDLKLIVECKYHELEIFADRKRLFQVLTNLVNNALKFTKKGYVKVSCHLEEFDGERIAVIQVEDTGMGIPPDKVDTIFDRFVKLNDLSEGTGLGLTICNTIIQKHKGTIHVESTYGSGSKFTVRLPV</sequence>
<dbReference type="EMBL" id="VSSQ01000477">
    <property type="protein sequence ID" value="MPL95676.1"/>
    <property type="molecule type" value="Genomic_DNA"/>
</dbReference>
<evidence type="ECO:0000256" key="12">
    <source>
        <dbReference type="ARBA" id="ARBA00023136"/>
    </source>
</evidence>
<dbReference type="InterPro" id="IPR003661">
    <property type="entry name" value="HisK_dim/P_dom"/>
</dbReference>
<evidence type="ECO:0000256" key="2">
    <source>
        <dbReference type="ARBA" id="ARBA00004370"/>
    </source>
</evidence>
<dbReference type="CDD" id="cd16922">
    <property type="entry name" value="HATPase_EvgS-ArcB-TorS-like"/>
    <property type="match status" value="1"/>
</dbReference>
<accession>A0A644VWI0</accession>
<dbReference type="SMART" id="SM00387">
    <property type="entry name" value="HATPase_c"/>
    <property type="match status" value="1"/>
</dbReference>
<dbReference type="PROSITE" id="PS50109">
    <property type="entry name" value="HIS_KIN"/>
    <property type="match status" value="1"/>
</dbReference>
<dbReference type="InterPro" id="IPR004358">
    <property type="entry name" value="Sig_transdc_His_kin-like_C"/>
</dbReference>
<dbReference type="Pfam" id="PF02518">
    <property type="entry name" value="HATPase_c"/>
    <property type="match status" value="1"/>
</dbReference>
<dbReference type="InterPro" id="IPR005467">
    <property type="entry name" value="His_kinase_dom"/>
</dbReference>
<dbReference type="InterPro" id="IPR036097">
    <property type="entry name" value="HisK_dim/P_sf"/>
</dbReference>
<dbReference type="SUPFAM" id="SSF47384">
    <property type="entry name" value="Homodimeric domain of signal transducing histidine kinase"/>
    <property type="match status" value="1"/>
</dbReference>
<keyword evidence="9" id="KW-0067">ATP-binding</keyword>
<feature type="domain" description="Histidine kinase" evidence="14">
    <location>
        <begin position="432"/>
        <end position="644"/>
    </location>
</feature>
<evidence type="ECO:0000256" key="10">
    <source>
        <dbReference type="ARBA" id="ARBA00022989"/>
    </source>
</evidence>
<dbReference type="PANTHER" id="PTHR43711">
    <property type="entry name" value="TWO-COMPONENT HISTIDINE KINASE"/>
    <property type="match status" value="1"/>
</dbReference>
<evidence type="ECO:0000256" key="8">
    <source>
        <dbReference type="ARBA" id="ARBA00022777"/>
    </source>
</evidence>
<dbReference type="PANTHER" id="PTHR43711:SF31">
    <property type="entry name" value="HISTIDINE KINASE"/>
    <property type="match status" value="1"/>
</dbReference>
<dbReference type="FunFam" id="3.30.565.10:FF:000006">
    <property type="entry name" value="Sensor histidine kinase WalK"/>
    <property type="match status" value="1"/>
</dbReference>
<dbReference type="AlphaFoldDB" id="A0A644VWI0"/>
<gene>
    <name evidence="15" type="primary">rcsC_107</name>
    <name evidence="15" type="ORF">SDC9_41848</name>
</gene>
<comment type="caution">
    <text evidence="15">The sequence shown here is derived from an EMBL/GenBank/DDBJ whole genome shotgun (WGS) entry which is preliminary data.</text>
</comment>
<keyword evidence="10 13" id="KW-1133">Transmembrane helix</keyword>
<name>A0A644VWI0_9ZZZZ</name>
<evidence type="ECO:0000256" key="5">
    <source>
        <dbReference type="ARBA" id="ARBA00022679"/>
    </source>
</evidence>
<dbReference type="Gene3D" id="3.30.565.10">
    <property type="entry name" value="Histidine kinase-like ATPase, C-terminal domain"/>
    <property type="match status" value="1"/>
</dbReference>
<evidence type="ECO:0000256" key="3">
    <source>
        <dbReference type="ARBA" id="ARBA00012438"/>
    </source>
</evidence>
<keyword evidence="12 13" id="KW-0472">Membrane</keyword>
<keyword evidence="7" id="KW-0547">Nucleotide-binding</keyword>
<dbReference type="GO" id="GO:0016020">
    <property type="term" value="C:membrane"/>
    <property type="evidence" value="ECO:0007669"/>
    <property type="project" value="UniProtKB-SubCell"/>
</dbReference>
<dbReference type="InterPro" id="IPR036890">
    <property type="entry name" value="HATPase_C_sf"/>
</dbReference>
<comment type="catalytic activity">
    <reaction evidence="1">
        <text>ATP + protein L-histidine = ADP + protein N-phospho-L-histidine.</text>
        <dbReference type="EC" id="2.7.13.3"/>
    </reaction>
</comment>
<dbReference type="InterPro" id="IPR003594">
    <property type="entry name" value="HATPase_dom"/>
</dbReference>
<dbReference type="EC" id="2.7.13.3" evidence="3"/>
<proteinExistence type="predicted"/>
<keyword evidence="6 13" id="KW-0812">Transmembrane</keyword>
<keyword evidence="5 15" id="KW-0808">Transferase</keyword>
<organism evidence="15">
    <name type="scientific">bioreactor metagenome</name>
    <dbReference type="NCBI Taxonomy" id="1076179"/>
    <lineage>
        <taxon>unclassified sequences</taxon>
        <taxon>metagenomes</taxon>
        <taxon>ecological metagenomes</taxon>
    </lineage>
</organism>
<reference evidence="15" key="1">
    <citation type="submission" date="2019-08" db="EMBL/GenBank/DDBJ databases">
        <authorList>
            <person name="Kucharzyk K."/>
            <person name="Murdoch R.W."/>
            <person name="Higgins S."/>
            <person name="Loffler F."/>
        </authorList>
    </citation>
    <scope>NUCLEOTIDE SEQUENCE</scope>
</reference>
<dbReference type="GO" id="GO:0000155">
    <property type="term" value="F:phosphorelay sensor kinase activity"/>
    <property type="evidence" value="ECO:0007669"/>
    <property type="project" value="InterPro"/>
</dbReference>
<dbReference type="PRINTS" id="PR00344">
    <property type="entry name" value="BCTRLSENSOR"/>
</dbReference>
<evidence type="ECO:0000256" key="4">
    <source>
        <dbReference type="ARBA" id="ARBA00022553"/>
    </source>
</evidence>
<keyword evidence="4" id="KW-0597">Phosphoprotein</keyword>
<evidence type="ECO:0000313" key="15">
    <source>
        <dbReference type="EMBL" id="MPL95676.1"/>
    </source>
</evidence>
<evidence type="ECO:0000256" key="11">
    <source>
        <dbReference type="ARBA" id="ARBA00023012"/>
    </source>
</evidence>
<comment type="subcellular location">
    <subcellularLocation>
        <location evidence="2">Membrane</location>
    </subcellularLocation>
</comment>
<protein>
    <recommendedName>
        <fullName evidence="3">histidine kinase</fullName>
        <ecNumber evidence="3">2.7.13.3</ecNumber>
    </recommendedName>
</protein>
<evidence type="ECO:0000259" key="14">
    <source>
        <dbReference type="PROSITE" id="PS50109"/>
    </source>
</evidence>
<evidence type="ECO:0000256" key="7">
    <source>
        <dbReference type="ARBA" id="ARBA00022741"/>
    </source>
</evidence>
<dbReference type="GO" id="GO:0005524">
    <property type="term" value="F:ATP binding"/>
    <property type="evidence" value="ECO:0007669"/>
    <property type="project" value="UniProtKB-KW"/>
</dbReference>
<dbReference type="CDD" id="cd00082">
    <property type="entry name" value="HisKA"/>
    <property type="match status" value="1"/>
</dbReference>
<dbReference type="FunFam" id="1.10.287.130:FF:000004">
    <property type="entry name" value="Ethylene receptor 1"/>
    <property type="match status" value="1"/>
</dbReference>
<dbReference type="SUPFAM" id="SSF55874">
    <property type="entry name" value="ATPase domain of HSP90 chaperone/DNA topoisomerase II/histidine kinase"/>
    <property type="match status" value="1"/>
</dbReference>
<dbReference type="Pfam" id="PF00512">
    <property type="entry name" value="HisKA"/>
    <property type="match status" value="1"/>
</dbReference>
<dbReference type="SMART" id="SM00388">
    <property type="entry name" value="HisKA"/>
    <property type="match status" value="1"/>
</dbReference>
<evidence type="ECO:0000256" key="13">
    <source>
        <dbReference type="SAM" id="Phobius"/>
    </source>
</evidence>
<keyword evidence="8 15" id="KW-0418">Kinase</keyword>
<dbReference type="Gene3D" id="1.10.287.130">
    <property type="match status" value="1"/>
</dbReference>
<keyword evidence="11" id="KW-0902">Two-component regulatory system</keyword>
<evidence type="ECO:0000256" key="9">
    <source>
        <dbReference type="ARBA" id="ARBA00022840"/>
    </source>
</evidence>